<reference evidence="3 4" key="1">
    <citation type="submission" date="2019-07" db="EMBL/GenBank/DDBJ databases">
        <title>Tepidimonas charontis SPSP-6 draft genome.</title>
        <authorList>
            <person name="Da Costa M.S."/>
            <person name="Froufe H.J.C."/>
            <person name="Egas C."/>
            <person name="Albuquerque L."/>
        </authorList>
    </citation>
    <scope>NUCLEOTIDE SEQUENCE [LARGE SCALE GENOMIC DNA]</scope>
    <source>
        <strain evidence="3 4">SPSP-6</strain>
    </source>
</reference>
<comment type="similarity">
    <text evidence="1">Belongs to the RelE toxin family.</text>
</comment>
<comment type="caution">
    <text evidence="3">The sequence shown here is derived from an EMBL/GenBank/DDBJ whole genome shotgun (WGS) entry which is preliminary data.</text>
</comment>
<keyword evidence="2" id="KW-1277">Toxin-antitoxin system</keyword>
<proteinExistence type="inferred from homology"/>
<dbReference type="EMBL" id="VJON01000007">
    <property type="protein sequence ID" value="TSE35507.1"/>
    <property type="molecule type" value="Genomic_DNA"/>
</dbReference>
<evidence type="ECO:0000313" key="4">
    <source>
        <dbReference type="Proteomes" id="UP000318294"/>
    </source>
</evidence>
<evidence type="ECO:0000313" key="3">
    <source>
        <dbReference type="EMBL" id="TSE35507.1"/>
    </source>
</evidence>
<protein>
    <submittedName>
        <fullName evidence="3">ParE toxin of type II toxin-antitoxin system, parDE</fullName>
    </submittedName>
</protein>
<keyword evidence="4" id="KW-1185">Reference proteome</keyword>
<gene>
    <name evidence="3" type="ORF">Tchar_00703</name>
</gene>
<dbReference type="Proteomes" id="UP000318294">
    <property type="component" value="Unassembled WGS sequence"/>
</dbReference>
<evidence type="ECO:0000256" key="1">
    <source>
        <dbReference type="ARBA" id="ARBA00006226"/>
    </source>
</evidence>
<dbReference type="InterPro" id="IPR051803">
    <property type="entry name" value="TA_system_RelE-like_toxin"/>
</dbReference>
<dbReference type="PANTHER" id="PTHR33755">
    <property type="entry name" value="TOXIN PARE1-RELATED"/>
    <property type="match status" value="1"/>
</dbReference>
<organism evidence="3 4">
    <name type="scientific">Tepidimonas charontis</name>
    <dbReference type="NCBI Taxonomy" id="2267262"/>
    <lineage>
        <taxon>Bacteria</taxon>
        <taxon>Pseudomonadati</taxon>
        <taxon>Pseudomonadota</taxon>
        <taxon>Betaproteobacteria</taxon>
        <taxon>Burkholderiales</taxon>
        <taxon>Tepidimonas</taxon>
    </lineage>
</organism>
<dbReference type="OrthoDB" id="276174at2"/>
<dbReference type="PANTHER" id="PTHR33755:SF8">
    <property type="entry name" value="TOXIN PARE2"/>
    <property type="match status" value="1"/>
</dbReference>
<evidence type="ECO:0000256" key="2">
    <source>
        <dbReference type="ARBA" id="ARBA00022649"/>
    </source>
</evidence>
<dbReference type="InterPro" id="IPR035093">
    <property type="entry name" value="RelE/ParE_toxin_dom_sf"/>
</dbReference>
<dbReference type="AlphaFoldDB" id="A0A554XI53"/>
<name>A0A554XI53_9BURK</name>
<dbReference type="RefSeq" id="WP_144327717.1">
    <property type="nucleotide sequence ID" value="NZ_VJON01000007.1"/>
</dbReference>
<dbReference type="Gene3D" id="3.30.2310.20">
    <property type="entry name" value="RelE-like"/>
    <property type="match status" value="1"/>
</dbReference>
<dbReference type="InterPro" id="IPR007712">
    <property type="entry name" value="RelE/ParE_toxin"/>
</dbReference>
<sequence>MKRKPVVPREQANRDVDEAIAHYLTQANAAVALGFIDALEKAYSHIARHPATGSPRYAHELNLPGLRAWPLTRYPYLVFYVERPDHIDVWRVLHGQRDIPAWMQAPDTV</sequence>
<dbReference type="Pfam" id="PF05016">
    <property type="entry name" value="ParE_toxin"/>
    <property type="match status" value="1"/>
</dbReference>
<accession>A0A554XI53</accession>